<organism evidence="1 2">
    <name type="scientific">Spiromyces aspiralis</name>
    <dbReference type="NCBI Taxonomy" id="68401"/>
    <lineage>
        <taxon>Eukaryota</taxon>
        <taxon>Fungi</taxon>
        <taxon>Fungi incertae sedis</taxon>
        <taxon>Zoopagomycota</taxon>
        <taxon>Kickxellomycotina</taxon>
        <taxon>Kickxellomycetes</taxon>
        <taxon>Kickxellales</taxon>
        <taxon>Kickxellaceae</taxon>
        <taxon>Spiromyces</taxon>
    </lineage>
</organism>
<accession>A0ACC1HPI9</accession>
<protein>
    <submittedName>
        <fullName evidence="1">Uncharacterized protein</fullName>
    </submittedName>
</protein>
<comment type="caution">
    <text evidence="1">The sequence shown here is derived from an EMBL/GenBank/DDBJ whole genome shotgun (WGS) entry which is preliminary data.</text>
</comment>
<gene>
    <name evidence="1" type="ORF">EV182_000418</name>
</gene>
<dbReference type="EMBL" id="JAMZIH010005159">
    <property type="protein sequence ID" value="KAJ1675864.1"/>
    <property type="molecule type" value="Genomic_DNA"/>
</dbReference>
<evidence type="ECO:0000313" key="2">
    <source>
        <dbReference type="Proteomes" id="UP001145114"/>
    </source>
</evidence>
<sequence>MFDKRLATTLGIIKFLCKDIWILLFKKQVDSLKTNHQGVYILHDSKFRWFVRMSSDEGGLKAAQLAQPFMWLPCGIIQGLLSGLGLPCVVHAETAGLPQFL</sequence>
<reference evidence="1" key="1">
    <citation type="submission" date="2022-06" db="EMBL/GenBank/DDBJ databases">
        <title>Phylogenomic reconstructions and comparative analyses of Kickxellomycotina fungi.</title>
        <authorList>
            <person name="Reynolds N.K."/>
            <person name="Stajich J.E."/>
            <person name="Barry K."/>
            <person name="Grigoriev I.V."/>
            <person name="Crous P."/>
            <person name="Smith M.E."/>
        </authorList>
    </citation>
    <scope>NUCLEOTIDE SEQUENCE</scope>
    <source>
        <strain evidence="1">RSA 2271</strain>
    </source>
</reference>
<name>A0ACC1HPI9_9FUNG</name>
<proteinExistence type="predicted"/>
<evidence type="ECO:0000313" key="1">
    <source>
        <dbReference type="EMBL" id="KAJ1675864.1"/>
    </source>
</evidence>
<keyword evidence="2" id="KW-1185">Reference proteome</keyword>
<dbReference type="Proteomes" id="UP001145114">
    <property type="component" value="Unassembled WGS sequence"/>
</dbReference>